<proteinExistence type="predicted"/>
<sequence>MAKVGYILLGVGATGVVSYFVVFPYACPHCYLGHFRRFRTKEELEAHIAAEHPEEPVPYTLEVKVVEA</sequence>
<evidence type="ECO:0000256" key="1">
    <source>
        <dbReference type="SAM" id="Phobius"/>
    </source>
</evidence>
<accession>X1NC59</accession>
<keyword evidence="1" id="KW-1133">Transmembrane helix</keyword>
<feature type="transmembrane region" description="Helical" evidence="1">
    <location>
        <begin position="6"/>
        <end position="27"/>
    </location>
</feature>
<keyword evidence="1" id="KW-0472">Membrane</keyword>
<comment type="caution">
    <text evidence="2">The sequence shown here is derived from an EMBL/GenBank/DDBJ whole genome shotgun (WGS) entry which is preliminary data.</text>
</comment>
<reference evidence="2" key="1">
    <citation type="journal article" date="2014" name="Front. Microbiol.">
        <title>High frequency of phylogenetically diverse reductive dehalogenase-homologous genes in deep subseafloor sedimentary metagenomes.</title>
        <authorList>
            <person name="Kawai M."/>
            <person name="Futagami T."/>
            <person name="Toyoda A."/>
            <person name="Takaki Y."/>
            <person name="Nishi S."/>
            <person name="Hori S."/>
            <person name="Arai W."/>
            <person name="Tsubouchi T."/>
            <person name="Morono Y."/>
            <person name="Uchiyama I."/>
            <person name="Ito T."/>
            <person name="Fujiyama A."/>
            <person name="Inagaki F."/>
            <person name="Takami H."/>
        </authorList>
    </citation>
    <scope>NUCLEOTIDE SEQUENCE</scope>
    <source>
        <strain evidence="2">Expedition CK06-06</strain>
    </source>
</reference>
<evidence type="ECO:0000313" key="2">
    <source>
        <dbReference type="EMBL" id="GAI41592.1"/>
    </source>
</evidence>
<dbReference type="EMBL" id="BARV01025179">
    <property type="protein sequence ID" value="GAI41592.1"/>
    <property type="molecule type" value="Genomic_DNA"/>
</dbReference>
<keyword evidence="1" id="KW-0812">Transmembrane</keyword>
<dbReference type="AlphaFoldDB" id="X1NC59"/>
<gene>
    <name evidence="2" type="ORF">S06H3_40956</name>
</gene>
<name>X1NC59_9ZZZZ</name>
<protein>
    <submittedName>
        <fullName evidence="2">Uncharacterized protein</fullName>
    </submittedName>
</protein>
<organism evidence="2">
    <name type="scientific">marine sediment metagenome</name>
    <dbReference type="NCBI Taxonomy" id="412755"/>
    <lineage>
        <taxon>unclassified sequences</taxon>
        <taxon>metagenomes</taxon>
        <taxon>ecological metagenomes</taxon>
    </lineage>
</organism>